<evidence type="ECO:0000256" key="1">
    <source>
        <dbReference type="SAM" id="MobiDB-lite"/>
    </source>
</evidence>
<keyword evidence="3" id="KW-1185">Reference proteome</keyword>
<dbReference type="AlphaFoldDB" id="A0A1X7RPS6"/>
<dbReference type="SUPFAM" id="SSF57802">
    <property type="entry name" value="Rubredoxin-like"/>
    <property type="match status" value="1"/>
</dbReference>
<evidence type="ECO:0008006" key="4">
    <source>
        <dbReference type="Google" id="ProtNLM"/>
    </source>
</evidence>
<dbReference type="Proteomes" id="UP000215127">
    <property type="component" value="Chromosome 3"/>
</dbReference>
<gene>
    <name evidence="2" type="ORF">ZT3D7_G4566</name>
</gene>
<dbReference type="EMBL" id="LT853694">
    <property type="protein sequence ID" value="SMQ49415.1"/>
    <property type="molecule type" value="Genomic_DNA"/>
</dbReference>
<protein>
    <recommendedName>
        <fullName evidence="4">RanBP2-type domain-containing protein</fullName>
    </recommendedName>
</protein>
<evidence type="ECO:0000313" key="2">
    <source>
        <dbReference type="EMBL" id="SMQ49415.1"/>
    </source>
</evidence>
<proteinExistence type="predicted"/>
<accession>A0A1X7RPS6</accession>
<reference evidence="2 3" key="1">
    <citation type="submission" date="2016-06" db="EMBL/GenBank/DDBJ databases">
        <authorList>
            <person name="Kjaerup R.B."/>
            <person name="Dalgaard T.S."/>
            <person name="Juul-Madsen H.R."/>
        </authorList>
    </citation>
    <scope>NUCLEOTIDE SEQUENCE [LARGE SCALE GENOMIC DNA]</scope>
</reference>
<feature type="region of interest" description="Disordered" evidence="1">
    <location>
        <begin position="1"/>
        <end position="26"/>
    </location>
</feature>
<organism evidence="2 3">
    <name type="scientific">Zymoseptoria tritici (strain ST99CH_3D7)</name>
    <dbReference type="NCBI Taxonomy" id="1276538"/>
    <lineage>
        <taxon>Eukaryota</taxon>
        <taxon>Fungi</taxon>
        <taxon>Dikarya</taxon>
        <taxon>Ascomycota</taxon>
        <taxon>Pezizomycotina</taxon>
        <taxon>Dothideomycetes</taxon>
        <taxon>Dothideomycetidae</taxon>
        <taxon>Mycosphaerellales</taxon>
        <taxon>Mycosphaerellaceae</taxon>
        <taxon>Zymoseptoria</taxon>
    </lineage>
</organism>
<sequence>MAFNTSASKSHAEHTHHHNDDECWTNNDNEDILDRLRNIGRSFGANMRGWWVCCNCRHTNGPYNTPTRCPICGHNKDAYCFTY</sequence>
<name>A0A1X7RPS6_ZYMT9</name>
<feature type="compositionally biased region" description="Basic and acidic residues" evidence="1">
    <location>
        <begin position="10"/>
        <end position="21"/>
    </location>
</feature>
<evidence type="ECO:0000313" key="3">
    <source>
        <dbReference type="Proteomes" id="UP000215127"/>
    </source>
</evidence>